<accession>A0A314Y027</accession>
<evidence type="ECO:0000313" key="3">
    <source>
        <dbReference type="Proteomes" id="UP000250321"/>
    </source>
</evidence>
<name>A0A314Y027_PRUYE</name>
<feature type="chain" id="PRO_5016366457" evidence="1">
    <location>
        <begin position="21"/>
        <end position="76"/>
    </location>
</feature>
<dbReference type="EMBL" id="PJQY01001879">
    <property type="protein sequence ID" value="PQP98629.1"/>
    <property type="molecule type" value="Genomic_DNA"/>
</dbReference>
<keyword evidence="3" id="KW-1185">Reference proteome</keyword>
<reference evidence="2 3" key="1">
    <citation type="submission" date="2018-02" db="EMBL/GenBank/DDBJ databases">
        <title>Draft genome of wild Prunus yedoensis var. nudiflora.</title>
        <authorList>
            <person name="Baek S."/>
            <person name="Kim J.-H."/>
            <person name="Choi K."/>
            <person name="Kim G.-B."/>
            <person name="Cho A."/>
            <person name="Jang H."/>
            <person name="Shin C.-H."/>
            <person name="Yu H.-J."/>
            <person name="Mun J.-H."/>
        </authorList>
    </citation>
    <scope>NUCLEOTIDE SEQUENCE [LARGE SCALE GENOMIC DNA]</scope>
    <source>
        <strain evidence="3">cv. Jeju island</strain>
        <tissue evidence="2">Leaf</tissue>
    </source>
</reference>
<evidence type="ECO:0000256" key="1">
    <source>
        <dbReference type="SAM" id="SignalP"/>
    </source>
</evidence>
<dbReference type="Proteomes" id="UP000250321">
    <property type="component" value="Unassembled WGS sequence"/>
</dbReference>
<comment type="caution">
    <text evidence="2">The sequence shown here is derived from an EMBL/GenBank/DDBJ whole genome shotgun (WGS) entry which is preliminary data.</text>
</comment>
<proteinExistence type="predicted"/>
<evidence type="ECO:0000313" key="2">
    <source>
        <dbReference type="EMBL" id="PQP98629.1"/>
    </source>
</evidence>
<protein>
    <submittedName>
        <fullName evidence="2">Uncharacterized protein</fullName>
    </submittedName>
</protein>
<feature type="signal peptide" evidence="1">
    <location>
        <begin position="1"/>
        <end position="20"/>
    </location>
</feature>
<gene>
    <name evidence="2" type="ORF">Pyn_15185</name>
</gene>
<organism evidence="2 3">
    <name type="scientific">Prunus yedoensis var. nudiflora</name>
    <dbReference type="NCBI Taxonomy" id="2094558"/>
    <lineage>
        <taxon>Eukaryota</taxon>
        <taxon>Viridiplantae</taxon>
        <taxon>Streptophyta</taxon>
        <taxon>Embryophyta</taxon>
        <taxon>Tracheophyta</taxon>
        <taxon>Spermatophyta</taxon>
        <taxon>Magnoliopsida</taxon>
        <taxon>eudicotyledons</taxon>
        <taxon>Gunneridae</taxon>
        <taxon>Pentapetalae</taxon>
        <taxon>rosids</taxon>
        <taxon>fabids</taxon>
        <taxon>Rosales</taxon>
        <taxon>Rosaceae</taxon>
        <taxon>Amygdaloideae</taxon>
        <taxon>Amygdaleae</taxon>
        <taxon>Prunus</taxon>
    </lineage>
</organism>
<dbReference type="AlphaFoldDB" id="A0A314Y027"/>
<sequence>MVKASSITVCLLLLLVVAHGLRDGVKNGKFEHAKKVLSPSPSSEVYHLECESSSQCFGCNPPNCNNCVGGACLCSC</sequence>
<keyword evidence="1" id="KW-0732">Signal</keyword>
<dbReference type="OrthoDB" id="1170761at2759"/>